<feature type="compositionally biased region" description="Low complexity" evidence="1">
    <location>
        <begin position="466"/>
        <end position="500"/>
    </location>
</feature>
<accession>A0A2P6P0I4</accession>
<gene>
    <name evidence="2" type="ORF">PROFUN_00063</name>
</gene>
<name>A0A2P6P0I4_9EUKA</name>
<evidence type="ECO:0000313" key="2">
    <source>
        <dbReference type="EMBL" id="PRP89721.1"/>
    </source>
</evidence>
<sequence length="646" mass="70595">MSKHTATISVSFYRGVTNNRTARGPLWYPTAPRNFPLLPELRFVSLSSTLTNKCLYLPQRRVHDPKEDALAVAATNVHPENGVPAPKPLTHGRPPTTRKPINTRNLLAATEAPKDNSSSYTWTPTPGLTSSPSSEAKKSRDKKEDKKKVDKSKKELVKSKSKENVKKKEARKTVSSKEKDTKKKDKSKDVPAKKPTEAPPIVKITLLDLPITSVALPVNITVKNAVEKIQKRVKDSDLSLYAMYEVQNGRDMKMVTSPDLCDRTMKDLMDDWLVSNAHHLQYSFVLKPKPEQKERVKSMIIRPAPESEQDVVLSASEDSDNGSAHDDDEEAEDFDEEEEDERLMQELDQHFDHISKTMYSPIASPRSESPVQETRYSPPTVSHMMTDKEKRISDTNIGVPISPSSSGSFGLIKPEITRGQGITLPPHMMNERSDSTSTPPPTLRMGSSDTLLELSKQNMSPRLMRPLPAVSSSPTASPVSSSPVLSTSSSPASSSPVTGSVLDGIMRKTEMLSPSISRINRPLPPATPPRTRLSKTPADTAAVVAAGASTPAAAPTRTVVPISPIITPARTVVAPAPVVAPTQTVAIQEVEEEKIVENDPSKSCSRCDEGEAMLMCHGCGDALLCPDCDVDLHKKGKWATHSRTPV</sequence>
<feature type="region of interest" description="Disordered" evidence="1">
    <location>
        <begin position="464"/>
        <end position="500"/>
    </location>
</feature>
<feature type="compositionally biased region" description="Acidic residues" evidence="1">
    <location>
        <begin position="326"/>
        <end position="341"/>
    </location>
</feature>
<feature type="region of interest" description="Disordered" evidence="1">
    <location>
        <begin position="76"/>
        <end position="196"/>
    </location>
</feature>
<dbReference type="Proteomes" id="UP000241769">
    <property type="component" value="Unassembled WGS sequence"/>
</dbReference>
<keyword evidence="3" id="KW-1185">Reference proteome</keyword>
<feature type="region of interest" description="Disordered" evidence="1">
    <location>
        <begin position="360"/>
        <end position="381"/>
    </location>
</feature>
<feature type="compositionally biased region" description="Polar residues" evidence="1">
    <location>
        <begin position="366"/>
        <end position="380"/>
    </location>
</feature>
<dbReference type="CDD" id="cd19757">
    <property type="entry name" value="Bbox1"/>
    <property type="match status" value="1"/>
</dbReference>
<dbReference type="EMBL" id="MDYQ01000001">
    <property type="protein sequence ID" value="PRP89721.1"/>
    <property type="molecule type" value="Genomic_DNA"/>
</dbReference>
<organism evidence="2 3">
    <name type="scientific">Planoprotostelium fungivorum</name>
    <dbReference type="NCBI Taxonomy" id="1890364"/>
    <lineage>
        <taxon>Eukaryota</taxon>
        <taxon>Amoebozoa</taxon>
        <taxon>Evosea</taxon>
        <taxon>Variosea</taxon>
        <taxon>Cavosteliida</taxon>
        <taxon>Cavosteliaceae</taxon>
        <taxon>Planoprotostelium</taxon>
    </lineage>
</organism>
<feature type="region of interest" description="Disordered" evidence="1">
    <location>
        <begin position="300"/>
        <end position="342"/>
    </location>
</feature>
<feature type="region of interest" description="Disordered" evidence="1">
    <location>
        <begin position="421"/>
        <end position="447"/>
    </location>
</feature>
<feature type="region of interest" description="Disordered" evidence="1">
    <location>
        <begin position="517"/>
        <end position="536"/>
    </location>
</feature>
<protein>
    <submittedName>
        <fullName evidence="2">Uncharacterized protein</fullName>
    </submittedName>
</protein>
<evidence type="ECO:0000313" key="3">
    <source>
        <dbReference type="Proteomes" id="UP000241769"/>
    </source>
</evidence>
<feature type="compositionally biased region" description="Low complexity" evidence="1">
    <location>
        <begin position="121"/>
        <end position="134"/>
    </location>
</feature>
<dbReference type="InParanoid" id="A0A2P6P0I4"/>
<evidence type="ECO:0000256" key="1">
    <source>
        <dbReference type="SAM" id="MobiDB-lite"/>
    </source>
</evidence>
<reference evidence="2 3" key="1">
    <citation type="journal article" date="2018" name="Genome Biol. Evol.">
        <title>Multiple Roots of Fruiting Body Formation in Amoebozoa.</title>
        <authorList>
            <person name="Hillmann F."/>
            <person name="Forbes G."/>
            <person name="Novohradska S."/>
            <person name="Ferling I."/>
            <person name="Riege K."/>
            <person name="Groth M."/>
            <person name="Westermann M."/>
            <person name="Marz M."/>
            <person name="Spaller T."/>
            <person name="Winckler T."/>
            <person name="Schaap P."/>
            <person name="Glockner G."/>
        </authorList>
    </citation>
    <scope>NUCLEOTIDE SEQUENCE [LARGE SCALE GENOMIC DNA]</scope>
    <source>
        <strain evidence="2 3">Jena</strain>
    </source>
</reference>
<dbReference type="AlphaFoldDB" id="A0A2P6P0I4"/>
<comment type="caution">
    <text evidence="2">The sequence shown here is derived from an EMBL/GenBank/DDBJ whole genome shotgun (WGS) entry which is preliminary data.</text>
</comment>
<feature type="compositionally biased region" description="Basic and acidic residues" evidence="1">
    <location>
        <begin position="135"/>
        <end position="196"/>
    </location>
</feature>
<proteinExistence type="predicted"/>